<proteinExistence type="inferred from homology"/>
<dbReference type="PROSITE" id="PS00670">
    <property type="entry name" value="D_2_HYDROXYACID_DH_2"/>
    <property type="match status" value="1"/>
</dbReference>
<evidence type="ECO:0000259" key="5">
    <source>
        <dbReference type="Pfam" id="PF00389"/>
    </source>
</evidence>
<feature type="domain" description="D-isomer specific 2-hydroxyacid dehydrogenase catalytic" evidence="5">
    <location>
        <begin position="10"/>
        <end position="324"/>
    </location>
</feature>
<dbReference type="InterPro" id="IPR006139">
    <property type="entry name" value="D-isomer_2_OHA_DH_cat_dom"/>
</dbReference>
<dbReference type="EMBL" id="FRCA01000003">
    <property type="protein sequence ID" value="SHL77244.1"/>
    <property type="molecule type" value="Genomic_DNA"/>
</dbReference>
<feature type="domain" description="D-isomer specific 2-hydroxyacid dehydrogenase NAD-binding" evidence="6">
    <location>
        <begin position="110"/>
        <end position="293"/>
    </location>
</feature>
<dbReference type="CDD" id="cd12183">
    <property type="entry name" value="LDH_like_2"/>
    <property type="match status" value="1"/>
</dbReference>
<name>A0A1M7DCP1_9GAMM</name>
<keyword evidence="10" id="KW-1185">Reference proteome</keyword>
<dbReference type="PANTHER" id="PTHR43026">
    <property type="entry name" value="2-HYDROXYACID DEHYDROGENASE HOMOLOG 1-RELATED"/>
    <property type="match status" value="1"/>
</dbReference>
<dbReference type="InterPro" id="IPR058205">
    <property type="entry name" value="D-LDH-like"/>
</dbReference>
<evidence type="ECO:0000313" key="7">
    <source>
        <dbReference type="EMBL" id="GEN23170.1"/>
    </source>
</evidence>
<evidence type="ECO:0000256" key="1">
    <source>
        <dbReference type="ARBA" id="ARBA00005854"/>
    </source>
</evidence>
<evidence type="ECO:0000256" key="4">
    <source>
        <dbReference type="RuleBase" id="RU003719"/>
    </source>
</evidence>
<gene>
    <name evidence="7" type="primary">ldhA</name>
    <name evidence="7" type="ORF">HCU01_11190</name>
    <name evidence="8" type="ORF">SAMN05660971_01285</name>
</gene>
<comment type="similarity">
    <text evidence="1 4">Belongs to the D-isomer specific 2-hydroxyacid dehydrogenase family.</text>
</comment>
<evidence type="ECO:0000256" key="2">
    <source>
        <dbReference type="ARBA" id="ARBA00023002"/>
    </source>
</evidence>
<dbReference type="InterPro" id="IPR006140">
    <property type="entry name" value="D-isomer_DH_NAD-bd"/>
</dbReference>
<evidence type="ECO:0000259" key="6">
    <source>
        <dbReference type="Pfam" id="PF02826"/>
    </source>
</evidence>
<dbReference type="InterPro" id="IPR036291">
    <property type="entry name" value="NAD(P)-bd_dom_sf"/>
</dbReference>
<protein>
    <submittedName>
        <fullName evidence="7 8">Lactate dehydrogenase</fullName>
    </submittedName>
</protein>
<dbReference type="Gene3D" id="3.40.50.720">
    <property type="entry name" value="NAD(P)-binding Rossmann-like Domain"/>
    <property type="match status" value="2"/>
</dbReference>
<dbReference type="Pfam" id="PF02826">
    <property type="entry name" value="2-Hacid_dh_C"/>
    <property type="match status" value="1"/>
</dbReference>
<evidence type="ECO:0000313" key="10">
    <source>
        <dbReference type="Proteomes" id="UP000321726"/>
    </source>
</evidence>
<keyword evidence="3" id="KW-0520">NAD</keyword>
<dbReference type="Proteomes" id="UP000184123">
    <property type="component" value="Unassembled WGS sequence"/>
</dbReference>
<dbReference type="RefSeq" id="WP_200802153.1">
    <property type="nucleotide sequence ID" value="NZ_BJXU01000034.1"/>
</dbReference>
<dbReference type="SUPFAM" id="SSF51735">
    <property type="entry name" value="NAD(P)-binding Rossmann-fold domains"/>
    <property type="match status" value="1"/>
</dbReference>
<dbReference type="PROSITE" id="PS00671">
    <property type="entry name" value="D_2_HYDROXYACID_DH_3"/>
    <property type="match status" value="1"/>
</dbReference>
<keyword evidence="2 4" id="KW-0560">Oxidoreductase</keyword>
<evidence type="ECO:0000313" key="9">
    <source>
        <dbReference type="Proteomes" id="UP000184123"/>
    </source>
</evidence>
<reference evidence="7 10" key="2">
    <citation type="submission" date="2019-07" db="EMBL/GenBank/DDBJ databases">
        <title>Whole genome shotgun sequence of Halomonas cupida NBRC 102219.</title>
        <authorList>
            <person name="Hosoyama A."/>
            <person name="Uohara A."/>
            <person name="Ohji S."/>
            <person name="Ichikawa N."/>
        </authorList>
    </citation>
    <scope>NUCLEOTIDE SEQUENCE [LARGE SCALE GENOMIC DNA]</scope>
    <source>
        <strain evidence="7 10">NBRC 102219</strain>
    </source>
</reference>
<accession>A0A1M7DCP1</accession>
<evidence type="ECO:0000256" key="3">
    <source>
        <dbReference type="ARBA" id="ARBA00023027"/>
    </source>
</evidence>
<reference evidence="8 9" key="1">
    <citation type="submission" date="2016-11" db="EMBL/GenBank/DDBJ databases">
        <authorList>
            <person name="Jaros S."/>
            <person name="Januszkiewicz K."/>
            <person name="Wedrychowicz H."/>
        </authorList>
    </citation>
    <scope>NUCLEOTIDE SEQUENCE [LARGE SCALE GENOMIC DNA]</scope>
    <source>
        <strain evidence="8 9">DSM 4740</strain>
    </source>
</reference>
<sequence>MIKVGFFSSQEYERAFFPGQARDDVSITHFEQALNARTVTLCQGLDAVCVFVNDELDRTVLERLSVVGVRLVALRCAGFNNVDLNAARRLGIQVCRVPSYSPEAVAEHCLALILTLNRRTHKAYNRVREDNFDLNGLLGFNLHGKTAGIVGCGQIGHALARILAGFGCRVLVSDAQPQQGDFEQVELSRLLAESDIISLHCPLSDDTFHLIGEAQFKQMKDGAMLINTSRGALIDTRACIDALKSRKLGYLGLDVYEQESDLFFRDLRDTIQLDDVFARLISFPNVLVTGHQGFFTREALQEIANTTLDSLEAFATGKPLATRVALDQ</sequence>
<dbReference type="GO" id="GO:0051287">
    <property type="term" value="F:NAD binding"/>
    <property type="evidence" value="ECO:0007669"/>
    <property type="project" value="InterPro"/>
</dbReference>
<dbReference type="STRING" id="44933.SAMN05660971_01285"/>
<dbReference type="Pfam" id="PF00389">
    <property type="entry name" value="2-Hacid_dh"/>
    <property type="match status" value="1"/>
</dbReference>
<organism evidence="8 9">
    <name type="scientific">Halomonas cupida</name>
    <dbReference type="NCBI Taxonomy" id="44933"/>
    <lineage>
        <taxon>Bacteria</taxon>
        <taxon>Pseudomonadati</taxon>
        <taxon>Pseudomonadota</taxon>
        <taxon>Gammaproteobacteria</taxon>
        <taxon>Oceanospirillales</taxon>
        <taxon>Halomonadaceae</taxon>
        <taxon>Halomonas</taxon>
    </lineage>
</organism>
<dbReference type="AlphaFoldDB" id="A0A1M7DCP1"/>
<dbReference type="GO" id="GO:0008720">
    <property type="term" value="F:D-lactate dehydrogenase (NAD+) activity"/>
    <property type="evidence" value="ECO:0007669"/>
    <property type="project" value="TreeGrafter"/>
</dbReference>
<dbReference type="InterPro" id="IPR029753">
    <property type="entry name" value="D-isomer_DH_CS"/>
</dbReference>
<dbReference type="SUPFAM" id="SSF52283">
    <property type="entry name" value="Formate/glycerate dehydrogenase catalytic domain-like"/>
    <property type="match status" value="1"/>
</dbReference>
<dbReference type="EMBL" id="BJXU01000034">
    <property type="protein sequence ID" value="GEN23170.1"/>
    <property type="molecule type" value="Genomic_DNA"/>
</dbReference>
<dbReference type="Proteomes" id="UP000321726">
    <property type="component" value="Unassembled WGS sequence"/>
</dbReference>
<dbReference type="PANTHER" id="PTHR43026:SF1">
    <property type="entry name" value="2-HYDROXYACID DEHYDROGENASE HOMOLOG 1-RELATED"/>
    <property type="match status" value="1"/>
</dbReference>
<evidence type="ECO:0000313" key="8">
    <source>
        <dbReference type="EMBL" id="SHL77244.1"/>
    </source>
</evidence>